<comment type="similarity">
    <text evidence="1">Belongs to the NGF-beta family.</text>
</comment>
<feature type="region of interest" description="Disordered" evidence="3">
    <location>
        <begin position="84"/>
        <end position="168"/>
    </location>
</feature>
<dbReference type="GO" id="GO:0008083">
    <property type="term" value="F:growth factor activity"/>
    <property type="evidence" value="ECO:0007669"/>
    <property type="project" value="UniProtKB-KW"/>
</dbReference>
<evidence type="ECO:0000259" key="5">
    <source>
        <dbReference type="SMART" id="SM00140"/>
    </source>
</evidence>
<dbReference type="InterPro" id="IPR029034">
    <property type="entry name" value="Cystine-knot_cytokine"/>
</dbReference>
<keyword evidence="2" id="KW-0339">Growth factor</keyword>
<dbReference type="GO" id="GO:0038180">
    <property type="term" value="P:nerve growth factor signaling pathway"/>
    <property type="evidence" value="ECO:0007669"/>
    <property type="project" value="TreeGrafter"/>
</dbReference>
<feature type="domain" description="Nerve growth factor-related" evidence="5">
    <location>
        <begin position="172"/>
        <end position="268"/>
    </location>
</feature>
<evidence type="ECO:0000313" key="6">
    <source>
        <dbReference type="EnsemblMetazoa" id="G17826.1:cds"/>
    </source>
</evidence>
<feature type="transmembrane region" description="Helical" evidence="4">
    <location>
        <begin position="6"/>
        <end position="26"/>
    </location>
</feature>
<dbReference type="PANTHER" id="PTHR11589">
    <property type="entry name" value="NERVE GROWTH FACTOR NGF -RELATED"/>
    <property type="match status" value="1"/>
</dbReference>
<reference evidence="6" key="1">
    <citation type="submission" date="2022-08" db="UniProtKB">
        <authorList>
            <consortium name="EnsemblMetazoa"/>
        </authorList>
    </citation>
    <scope>IDENTIFICATION</scope>
    <source>
        <strain evidence="6">05x7-T-G4-1.051#20</strain>
    </source>
</reference>
<evidence type="ECO:0000313" key="7">
    <source>
        <dbReference type="Proteomes" id="UP000005408"/>
    </source>
</evidence>
<dbReference type="GO" id="GO:0048812">
    <property type="term" value="P:neuron projection morphogenesis"/>
    <property type="evidence" value="ECO:0007669"/>
    <property type="project" value="TreeGrafter"/>
</dbReference>
<dbReference type="SUPFAM" id="SSF57501">
    <property type="entry name" value="Cystine-knot cytokines"/>
    <property type="match status" value="1"/>
</dbReference>
<dbReference type="OrthoDB" id="6103344at2759"/>
<evidence type="ECO:0000256" key="4">
    <source>
        <dbReference type="SAM" id="Phobius"/>
    </source>
</evidence>
<dbReference type="GO" id="GO:0043524">
    <property type="term" value="P:negative regulation of neuron apoptotic process"/>
    <property type="evidence" value="ECO:0007669"/>
    <property type="project" value="TreeGrafter"/>
</dbReference>
<dbReference type="Gene3D" id="2.10.90.10">
    <property type="entry name" value="Cystine-knot cytokines"/>
    <property type="match status" value="1"/>
</dbReference>
<evidence type="ECO:0000256" key="3">
    <source>
        <dbReference type="SAM" id="MobiDB-lite"/>
    </source>
</evidence>
<dbReference type="InterPro" id="IPR020408">
    <property type="entry name" value="Nerve_growth_factor-like"/>
</dbReference>
<dbReference type="PROSITE" id="PS50270">
    <property type="entry name" value="NGF_2"/>
    <property type="match status" value="1"/>
</dbReference>
<evidence type="ECO:0000256" key="2">
    <source>
        <dbReference type="ARBA" id="ARBA00023030"/>
    </source>
</evidence>
<keyword evidence="4" id="KW-0472">Membrane</keyword>
<protein>
    <recommendedName>
        <fullName evidence="5">Nerve growth factor-related domain-containing protein</fullName>
    </recommendedName>
</protein>
<keyword evidence="7" id="KW-1185">Reference proteome</keyword>
<feature type="compositionally biased region" description="Polar residues" evidence="3">
    <location>
        <begin position="157"/>
        <end position="166"/>
    </location>
</feature>
<sequence length="288" mass="33447">MLHSNSSYYLMTWFTTMVVFLVLLFLDSVESLSVKDAGIETNTIVLKKINEPLDWEHREEDDAYFPVVDNGLFEIQSRVAFSTEAPVLPPSEGSKTRSKRDSSAEKKIRRTKKFKKSRKNKGKKNKGKKNKRKNRRQNKKHRHNHGISKSRRRRSNRMGSLGSSDNYDPHPLSVCDSVSDWVQLNESTTQFGLQVQVLSHRWSNRQRLKQFIYETKCANEGEACRGIDTDNYRSECVTKKIYIDAFVRDEHGEEMWTKIEVNGSCNCKLYRKQQVGGRTSIFDILRGN</sequence>
<name>A0A8W8JA00_MAGGI</name>
<dbReference type="GO" id="GO:0007169">
    <property type="term" value="P:cell surface receptor protein tyrosine kinase signaling pathway"/>
    <property type="evidence" value="ECO:0007669"/>
    <property type="project" value="TreeGrafter"/>
</dbReference>
<dbReference type="OMA" id="IYETKCA"/>
<dbReference type="Pfam" id="PF00243">
    <property type="entry name" value="NGF"/>
    <property type="match status" value="1"/>
</dbReference>
<keyword evidence="4" id="KW-1133">Transmembrane helix</keyword>
<proteinExistence type="inferred from homology"/>
<dbReference type="SMART" id="SM00140">
    <property type="entry name" value="NGF"/>
    <property type="match status" value="1"/>
</dbReference>
<dbReference type="GO" id="GO:0005163">
    <property type="term" value="F:nerve growth factor receptor binding"/>
    <property type="evidence" value="ECO:0007669"/>
    <property type="project" value="TreeGrafter"/>
</dbReference>
<dbReference type="Proteomes" id="UP000005408">
    <property type="component" value="Unassembled WGS sequence"/>
</dbReference>
<dbReference type="EnsemblMetazoa" id="G17826.1">
    <property type="protein sequence ID" value="G17826.1:cds"/>
    <property type="gene ID" value="G17826"/>
</dbReference>
<accession>A0A8W8JA00</accession>
<dbReference type="PRINTS" id="PR00268">
    <property type="entry name" value="NGF"/>
</dbReference>
<dbReference type="GO" id="GO:0021675">
    <property type="term" value="P:nerve development"/>
    <property type="evidence" value="ECO:0007669"/>
    <property type="project" value="TreeGrafter"/>
</dbReference>
<dbReference type="PANTHER" id="PTHR11589:SF11">
    <property type="entry name" value="PREPRO-NEUROTROPHIN"/>
    <property type="match status" value="1"/>
</dbReference>
<organism evidence="6 7">
    <name type="scientific">Magallana gigas</name>
    <name type="common">Pacific oyster</name>
    <name type="synonym">Crassostrea gigas</name>
    <dbReference type="NCBI Taxonomy" id="29159"/>
    <lineage>
        <taxon>Eukaryota</taxon>
        <taxon>Metazoa</taxon>
        <taxon>Spiralia</taxon>
        <taxon>Lophotrochozoa</taxon>
        <taxon>Mollusca</taxon>
        <taxon>Bivalvia</taxon>
        <taxon>Autobranchia</taxon>
        <taxon>Pteriomorphia</taxon>
        <taxon>Ostreida</taxon>
        <taxon>Ostreoidea</taxon>
        <taxon>Ostreidae</taxon>
        <taxon>Magallana</taxon>
    </lineage>
</organism>
<keyword evidence="4" id="KW-0812">Transmembrane</keyword>
<dbReference type="AlphaFoldDB" id="A0A8W8JA00"/>
<dbReference type="InterPro" id="IPR002072">
    <property type="entry name" value="Nerve_growth_factor-rel"/>
</dbReference>
<evidence type="ECO:0000256" key="1">
    <source>
        <dbReference type="ARBA" id="ARBA00010783"/>
    </source>
</evidence>
<feature type="compositionally biased region" description="Basic residues" evidence="3">
    <location>
        <begin position="107"/>
        <end position="156"/>
    </location>
</feature>